<accession>A0A1Z1MJM2</accession>
<keyword evidence="9" id="KW-0934">Plastid</keyword>
<evidence type="ECO:0000313" key="9">
    <source>
        <dbReference type="EMBL" id="ARW66042.1"/>
    </source>
</evidence>
<evidence type="ECO:0000256" key="5">
    <source>
        <dbReference type="ARBA" id="ARBA00035282"/>
    </source>
</evidence>
<comment type="subcellular location">
    <subcellularLocation>
        <location evidence="6">Plastid</location>
        <location evidence="6">Chloroplast</location>
    </subcellularLocation>
</comment>
<dbReference type="Pfam" id="PF17136">
    <property type="entry name" value="ribosomal_L24"/>
    <property type="match status" value="1"/>
</dbReference>
<dbReference type="Pfam" id="PF00467">
    <property type="entry name" value="KOW"/>
    <property type="match status" value="1"/>
</dbReference>
<keyword evidence="6" id="KW-0699">rRNA-binding</keyword>
<dbReference type="GO" id="GO:0006412">
    <property type="term" value="P:translation"/>
    <property type="evidence" value="ECO:0007669"/>
    <property type="project" value="UniProtKB-UniRule"/>
</dbReference>
<dbReference type="GO" id="GO:0019843">
    <property type="term" value="F:rRNA binding"/>
    <property type="evidence" value="ECO:0007669"/>
    <property type="project" value="UniProtKB-UniRule"/>
</dbReference>
<protein>
    <recommendedName>
        <fullName evidence="5 6">Large ribosomal subunit protein uL24c</fullName>
    </recommendedName>
</protein>
<dbReference type="InterPro" id="IPR005824">
    <property type="entry name" value="KOW"/>
</dbReference>
<evidence type="ECO:0000256" key="7">
    <source>
        <dbReference type="RuleBase" id="RU003477"/>
    </source>
</evidence>
<dbReference type="RefSeq" id="YP_009396856.1">
    <property type="nucleotide sequence ID" value="NC_035284.1"/>
</dbReference>
<keyword evidence="9" id="KW-0150">Chloroplast</keyword>
<dbReference type="GO" id="GO:0003735">
    <property type="term" value="F:structural constituent of ribosome"/>
    <property type="evidence" value="ECO:0007669"/>
    <property type="project" value="InterPro"/>
</dbReference>
<dbReference type="NCBIfam" id="TIGR01079">
    <property type="entry name" value="rplX_bact"/>
    <property type="match status" value="1"/>
</dbReference>
<keyword evidence="3 6" id="KW-0689">Ribosomal protein</keyword>
<sequence length="80" mass="9086">MNKKINKIKKGDNIKIISGKDKGKIGIVTKIINKKNQLIIKNINIKTKHVKPQKTEEKGSIKKIEVPIHYSNVKTIQVNT</sequence>
<comment type="similarity">
    <text evidence="2 6 7">Belongs to the universal ribosomal protein uL24 family.</text>
</comment>
<evidence type="ECO:0000256" key="2">
    <source>
        <dbReference type="ARBA" id="ARBA00010618"/>
    </source>
</evidence>
<proteinExistence type="inferred from homology"/>
<reference evidence="9" key="1">
    <citation type="journal article" date="2017" name="J. Phycol.">
        <title>Analysis of chloroplast genomes and a supermatrix inform reclassification of the Rhodomelaceae (Rhodophyta).</title>
        <authorList>
            <person name="Diaz-Tapia P."/>
            <person name="Maggs C.A."/>
            <person name="West J.A."/>
            <person name="Verbruggen H."/>
        </authorList>
    </citation>
    <scope>NUCLEOTIDE SEQUENCE</scope>
    <source>
        <strain evidence="9">PD949</strain>
    </source>
</reference>
<dbReference type="GO" id="GO:0005840">
    <property type="term" value="C:ribosome"/>
    <property type="evidence" value="ECO:0007669"/>
    <property type="project" value="UniProtKB-KW"/>
</dbReference>
<dbReference type="PANTHER" id="PTHR12903">
    <property type="entry name" value="MITOCHONDRIAL RIBOSOMAL PROTEIN L24"/>
    <property type="match status" value="1"/>
</dbReference>
<name>A0A1Z1MJM2_9FLOR</name>
<evidence type="ECO:0000259" key="8">
    <source>
        <dbReference type="SMART" id="SM00739"/>
    </source>
</evidence>
<dbReference type="InterPro" id="IPR005825">
    <property type="entry name" value="Ribosomal_uL24_CS"/>
</dbReference>
<dbReference type="Gene3D" id="2.30.30.30">
    <property type="match status" value="1"/>
</dbReference>
<evidence type="ECO:0000256" key="1">
    <source>
        <dbReference type="ARBA" id="ARBA00004072"/>
    </source>
</evidence>
<gene>
    <name evidence="6 9" type="primary">rpl24</name>
</gene>
<dbReference type="InterPro" id="IPR057264">
    <property type="entry name" value="Ribosomal_uL24_C"/>
</dbReference>
<keyword evidence="6" id="KW-0694">RNA-binding</keyword>
<dbReference type="PROSITE" id="PS01108">
    <property type="entry name" value="RIBOSOMAL_L24"/>
    <property type="match status" value="1"/>
</dbReference>
<evidence type="ECO:0000256" key="6">
    <source>
        <dbReference type="HAMAP-Rule" id="MF_01326"/>
    </source>
</evidence>
<organism evidence="9">
    <name type="scientific">Ophidocladus simpliciusculus</name>
    <dbReference type="NCBI Taxonomy" id="1261574"/>
    <lineage>
        <taxon>Eukaryota</taxon>
        <taxon>Rhodophyta</taxon>
        <taxon>Florideophyceae</taxon>
        <taxon>Rhodymeniophycidae</taxon>
        <taxon>Ceramiales</taxon>
        <taxon>Rhodomelaceae</taxon>
        <taxon>Herposiphonieae</taxon>
        <taxon>Ophidocladus</taxon>
    </lineage>
</organism>
<dbReference type="GO" id="GO:1990904">
    <property type="term" value="C:ribonucleoprotein complex"/>
    <property type="evidence" value="ECO:0007669"/>
    <property type="project" value="UniProtKB-KW"/>
</dbReference>
<comment type="function">
    <text evidence="1 6">One of two assembly initiator proteins, it binds directly to the 5'-end of the 23S rRNA, where it nucleates assembly of the 50S subunit.</text>
</comment>
<dbReference type="AlphaFoldDB" id="A0A1Z1MJM2"/>
<dbReference type="GeneID" id="33359118"/>
<geneLocation type="chloroplast" evidence="9"/>
<evidence type="ECO:0000256" key="4">
    <source>
        <dbReference type="ARBA" id="ARBA00023274"/>
    </source>
</evidence>
<dbReference type="HAMAP" id="MF_01326_B">
    <property type="entry name" value="Ribosomal_uL24_B"/>
    <property type="match status" value="1"/>
</dbReference>
<evidence type="ECO:0000256" key="3">
    <source>
        <dbReference type="ARBA" id="ARBA00022980"/>
    </source>
</evidence>
<feature type="domain" description="KOW" evidence="8">
    <location>
        <begin position="7"/>
        <end position="34"/>
    </location>
</feature>
<dbReference type="InterPro" id="IPR003256">
    <property type="entry name" value="Ribosomal_uL24"/>
</dbReference>
<dbReference type="InterPro" id="IPR008991">
    <property type="entry name" value="Translation_prot_SH3-like_sf"/>
</dbReference>
<dbReference type="InterPro" id="IPR014722">
    <property type="entry name" value="Rib_uL2_dom2"/>
</dbReference>
<dbReference type="EMBL" id="MF101440">
    <property type="protein sequence ID" value="ARW66042.1"/>
    <property type="molecule type" value="Genomic_DNA"/>
</dbReference>
<comment type="subunit">
    <text evidence="6">Part of the 50S ribosomal subunit.</text>
</comment>
<keyword evidence="4 6" id="KW-0687">Ribonucleoprotein</keyword>
<dbReference type="CDD" id="cd06089">
    <property type="entry name" value="KOW_RPL26"/>
    <property type="match status" value="1"/>
</dbReference>
<dbReference type="InterPro" id="IPR041988">
    <property type="entry name" value="Ribosomal_uL24_KOW"/>
</dbReference>
<dbReference type="SMART" id="SM00739">
    <property type="entry name" value="KOW"/>
    <property type="match status" value="1"/>
</dbReference>
<dbReference type="GO" id="GO:0009507">
    <property type="term" value="C:chloroplast"/>
    <property type="evidence" value="ECO:0007669"/>
    <property type="project" value="UniProtKB-SubCell"/>
</dbReference>
<dbReference type="SUPFAM" id="SSF50104">
    <property type="entry name" value="Translation proteins SH3-like domain"/>
    <property type="match status" value="1"/>
</dbReference>